<dbReference type="PANTHER" id="PTHR39330:SF1">
    <property type="entry name" value="ETHANOLAMINE AMMONIA-LYASE SMALL SUBUNIT"/>
    <property type="match status" value="1"/>
</dbReference>
<dbReference type="GO" id="GO:0006520">
    <property type="term" value="P:amino acid metabolic process"/>
    <property type="evidence" value="ECO:0007669"/>
    <property type="project" value="InterPro"/>
</dbReference>
<dbReference type="GO" id="GO:0031471">
    <property type="term" value="C:ethanolamine degradation polyhedral organelle"/>
    <property type="evidence" value="ECO:0007669"/>
    <property type="project" value="UniProtKB-UniRule"/>
</dbReference>
<evidence type="ECO:0000256" key="4">
    <source>
        <dbReference type="ARBA" id="ARBA00024446"/>
    </source>
</evidence>
<evidence type="ECO:0000256" key="3">
    <source>
        <dbReference type="ARBA" id="ARBA00023285"/>
    </source>
</evidence>
<dbReference type="PANTHER" id="PTHR39330">
    <property type="entry name" value="ETHANOLAMINE AMMONIA-LYASE LIGHT CHAIN"/>
    <property type="match status" value="1"/>
</dbReference>
<feature type="binding site" evidence="5">
    <location>
        <position position="214"/>
    </location>
    <ligand>
        <name>adenosylcob(III)alamin</name>
        <dbReference type="ChEBI" id="CHEBI:18408"/>
    </ligand>
</feature>
<keyword evidence="1 5" id="KW-0846">Cobalamin</keyword>
<evidence type="ECO:0000256" key="1">
    <source>
        <dbReference type="ARBA" id="ARBA00022628"/>
    </source>
</evidence>
<dbReference type="GO" id="GO:0009350">
    <property type="term" value="C:ethanolamine ammonia-lyase complex"/>
    <property type="evidence" value="ECO:0007669"/>
    <property type="project" value="UniProtKB-UniRule"/>
</dbReference>
<dbReference type="UniPathway" id="UPA00560"/>
<organism evidence="6 7">
    <name type="scientific">Hymenobacter jejuensis</name>
    <dbReference type="NCBI Taxonomy" id="2502781"/>
    <lineage>
        <taxon>Bacteria</taxon>
        <taxon>Pseudomonadati</taxon>
        <taxon>Bacteroidota</taxon>
        <taxon>Cytophagia</taxon>
        <taxon>Cytophagales</taxon>
        <taxon>Hymenobacteraceae</taxon>
        <taxon>Hymenobacter</taxon>
    </lineage>
</organism>
<comment type="cofactor">
    <cofactor evidence="5">
        <name>adenosylcob(III)alamin</name>
        <dbReference type="ChEBI" id="CHEBI:18408"/>
    </cofactor>
    <text evidence="5">Binds between the large and small subunits.</text>
</comment>
<accession>A0A5B7ZTT4</accession>
<feature type="binding site" evidence="5">
    <location>
        <position position="185"/>
    </location>
    <ligand>
        <name>adenosylcob(III)alamin</name>
        <dbReference type="ChEBI" id="CHEBI:18408"/>
    </ligand>
</feature>
<dbReference type="GO" id="GO:0031419">
    <property type="term" value="F:cobalamin binding"/>
    <property type="evidence" value="ECO:0007669"/>
    <property type="project" value="UniProtKB-UniRule"/>
</dbReference>
<gene>
    <name evidence="5" type="primary">eutC</name>
    <name evidence="6" type="ORF">FHG12_00080</name>
</gene>
<keyword evidence="4 5" id="KW-1283">Bacterial microcompartment</keyword>
<evidence type="ECO:0000256" key="5">
    <source>
        <dbReference type="HAMAP-Rule" id="MF_00601"/>
    </source>
</evidence>
<dbReference type="RefSeq" id="WP_139513471.1">
    <property type="nucleotide sequence ID" value="NZ_CP040896.1"/>
</dbReference>
<dbReference type="Proteomes" id="UP000305398">
    <property type="component" value="Chromosome"/>
</dbReference>
<dbReference type="PIRSF" id="PIRSF018982">
    <property type="entry name" value="EutC"/>
    <property type="match status" value="1"/>
</dbReference>
<dbReference type="OrthoDB" id="114248at2"/>
<dbReference type="KEGG" id="hyj:FHG12_00080"/>
<evidence type="ECO:0000313" key="7">
    <source>
        <dbReference type="Proteomes" id="UP000305398"/>
    </source>
</evidence>
<dbReference type="AlphaFoldDB" id="A0A5B7ZTT4"/>
<comment type="subcellular location">
    <subcellularLocation>
        <location evidence="5">Bacterial microcompartment</location>
    </subcellularLocation>
</comment>
<comment type="function">
    <text evidence="5">Catalyzes the deamination of various vicinal amino-alcohols to oxo compounds. Allows this organism to utilize ethanolamine as the sole source of nitrogen and carbon in the presence of external vitamin B12.</text>
</comment>
<keyword evidence="7" id="KW-1185">Reference proteome</keyword>
<comment type="catalytic activity">
    <reaction evidence="5">
        <text>ethanolamine = acetaldehyde + NH4(+)</text>
        <dbReference type="Rhea" id="RHEA:15313"/>
        <dbReference type="ChEBI" id="CHEBI:15343"/>
        <dbReference type="ChEBI" id="CHEBI:28938"/>
        <dbReference type="ChEBI" id="CHEBI:57603"/>
        <dbReference type="EC" id="4.3.1.7"/>
    </reaction>
</comment>
<proteinExistence type="inferred from homology"/>
<protein>
    <recommendedName>
        <fullName evidence="5">Ethanolamine ammonia-lyase small subunit</fullName>
        <shortName evidence="5">EAL small subunit</shortName>
        <ecNumber evidence="5">4.3.1.7</ecNumber>
    </recommendedName>
</protein>
<sequence>MENLPFQRPDHLNASDPWVSLKRFTDARIALGRVGTSVPLQEALALKFAHAQARDAVYSELNLEKLLKELQTFQLPIYQVRSKASNRQEYLRRPDLGRQLHESSHKHLQECADDETDIVIIMADGLSATAINKYSIAVIRFLLPQLQQAGIRVGPLILAEQARVAISDEIGEIFRTKIALILIGERPGLSSLQSLSAYFTYSPKIGLTDKARNCVSNIRPEGLQYAEAADKIFYMLNASFRRKISGIQLKDNSNSLDKE</sequence>
<keyword evidence="2 5" id="KW-0456">Lyase</keyword>
<feature type="binding site" evidence="5">
    <location>
        <position position="164"/>
    </location>
    <ligand>
        <name>adenosylcob(III)alamin</name>
        <dbReference type="ChEBI" id="CHEBI:18408"/>
    </ligand>
</feature>
<dbReference type="EMBL" id="CP040896">
    <property type="protein sequence ID" value="QDA58591.1"/>
    <property type="molecule type" value="Genomic_DNA"/>
</dbReference>
<dbReference type="HAMAP" id="MF_00601">
    <property type="entry name" value="EutC"/>
    <property type="match status" value="1"/>
</dbReference>
<dbReference type="GO" id="GO:0046336">
    <property type="term" value="P:ethanolamine catabolic process"/>
    <property type="evidence" value="ECO:0007669"/>
    <property type="project" value="UniProtKB-UniRule"/>
</dbReference>
<dbReference type="NCBIfam" id="NF003971">
    <property type="entry name" value="PRK05465.1"/>
    <property type="match status" value="1"/>
</dbReference>
<dbReference type="InterPro" id="IPR009246">
    <property type="entry name" value="EutC"/>
</dbReference>
<keyword evidence="3 5" id="KW-0170">Cobalt</keyword>
<name>A0A5B7ZTT4_9BACT</name>
<comment type="similarity">
    <text evidence="5">Belongs to the EutC family.</text>
</comment>
<evidence type="ECO:0000256" key="2">
    <source>
        <dbReference type="ARBA" id="ARBA00023239"/>
    </source>
</evidence>
<dbReference type="Gene3D" id="1.10.30.40">
    <property type="entry name" value="Ethanolamine ammonia-lyase light chain (EutC), N-terminal domain"/>
    <property type="match status" value="1"/>
</dbReference>
<dbReference type="EC" id="4.3.1.7" evidence="5"/>
<dbReference type="GO" id="GO:0008851">
    <property type="term" value="F:ethanolamine ammonia-lyase activity"/>
    <property type="evidence" value="ECO:0007669"/>
    <property type="project" value="UniProtKB-UniRule"/>
</dbReference>
<comment type="subunit">
    <text evidence="5">The basic unit is a heterodimer which dimerizes to form tetramers. The heterotetramers trimerize; 6 large subunits form a core ring with 6 small subunits projecting outwards.</text>
</comment>
<dbReference type="InterPro" id="IPR042255">
    <property type="entry name" value="EutC_N"/>
</dbReference>
<comment type="pathway">
    <text evidence="5">Amine and polyamine degradation; ethanolamine degradation.</text>
</comment>
<dbReference type="Pfam" id="PF05985">
    <property type="entry name" value="EutC"/>
    <property type="match status" value="1"/>
</dbReference>
<reference evidence="6 7" key="1">
    <citation type="submission" date="2019-06" db="EMBL/GenBank/DDBJ databases">
        <authorList>
            <person name="Srinivasan S."/>
        </authorList>
    </citation>
    <scope>NUCLEOTIDE SEQUENCE [LARGE SCALE GENOMIC DNA]</scope>
    <source>
        <strain evidence="6 7">17J68-5</strain>
    </source>
</reference>
<dbReference type="InterPro" id="IPR042251">
    <property type="entry name" value="EutC_C"/>
</dbReference>
<evidence type="ECO:0000313" key="6">
    <source>
        <dbReference type="EMBL" id="QDA58591.1"/>
    </source>
</evidence>
<dbReference type="Gene3D" id="3.40.50.11240">
    <property type="entry name" value="Ethanolamine ammonia-lyase light chain (EutC)"/>
    <property type="match status" value="1"/>
</dbReference>